<evidence type="ECO:0000313" key="2">
    <source>
        <dbReference type="Proteomes" id="UP000544222"/>
    </source>
</evidence>
<accession>A0A7W5DTE2</accession>
<name>A0A7W5DTE2_9PORP</name>
<dbReference type="AlphaFoldDB" id="A0A7W5DTE2"/>
<dbReference type="Proteomes" id="UP000544222">
    <property type="component" value="Unassembled WGS sequence"/>
</dbReference>
<organism evidence="1 2">
    <name type="scientific">Microbacter margulisiae</name>
    <dbReference type="NCBI Taxonomy" id="1350067"/>
    <lineage>
        <taxon>Bacteria</taxon>
        <taxon>Pseudomonadati</taxon>
        <taxon>Bacteroidota</taxon>
        <taxon>Bacteroidia</taxon>
        <taxon>Bacteroidales</taxon>
        <taxon>Porphyromonadaceae</taxon>
        <taxon>Microbacter</taxon>
    </lineage>
</organism>
<dbReference type="RefSeq" id="WP_183414457.1">
    <property type="nucleotide sequence ID" value="NZ_JACHYB010000002.1"/>
</dbReference>
<dbReference type="EMBL" id="JACHYB010000002">
    <property type="protein sequence ID" value="MBB3188740.1"/>
    <property type="molecule type" value="Genomic_DNA"/>
</dbReference>
<gene>
    <name evidence="1" type="ORF">FHX64_002938</name>
</gene>
<protein>
    <submittedName>
        <fullName evidence="1">Uncharacterized protein</fullName>
    </submittedName>
</protein>
<proteinExistence type="predicted"/>
<reference evidence="1 2" key="1">
    <citation type="submission" date="2020-08" db="EMBL/GenBank/DDBJ databases">
        <title>Genomic Encyclopedia of Type Strains, Phase IV (KMG-IV): sequencing the most valuable type-strain genomes for metagenomic binning, comparative biology and taxonomic classification.</title>
        <authorList>
            <person name="Goeker M."/>
        </authorList>
    </citation>
    <scope>NUCLEOTIDE SEQUENCE [LARGE SCALE GENOMIC DNA]</scope>
    <source>
        <strain evidence="1 2">DSM 27471</strain>
    </source>
</reference>
<evidence type="ECO:0000313" key="1">
    <source>
        <dbReference type="EMBL" id="MBB3188740.1"/>
    </source>
</evidence>
<keyword evidence="2" id="KW-1185">Reference proteome</keyword>
<comment type="caution">
    <text evidence="1">The sequence shown here is derived from an EMBL/GenBank/DDBJ whole genome shotgun (WGS) entry which is preliminary data.</text>
</comment>
<sequence>MKTFENIGMPELTHQELFDVNGGSVATYAAGYSAGATVRQWIDNVWFFRAIVELF</sequence>